<dbReference type="OMA" id="QPFYTSV"/>
<dbReference type="GO" id="GO:0005768">
    <property type="term" value="C:endosome"/>
    <property type="evidence" value="ECO:0007669"/>
    <property type="project" value="TreeGrafter"/>
</dbReference>
<reference evidence="1" key="1">
    <citation type="submission" date="2025-08" db="UniProtKB">
        <authorList>
            <consortium name="Ensembl"/>
        </authorList>
    </citation>
    <scope>IDENTIFICATION</scope>
</reference>
<organism evidence="1">
    <name type="scientific">Petromyzon marinus</name>
    <name type="common">Sea lamprey</name>
    <dbReference type="NCBI Taxonomy" id="7757"/>
    <lineage>
        <taxon>Eukaryota</taxon>
        <taxon>Metazoa</taxon>
        <taxon>Chordata</taxon>
        <taxon>Craniata</taxon>
        <taxon>Vertebrata</taxon>
        <taxon>Cyclostomata</taxon>
        <taxon>Hyperoartia</taxon>
        <taxon>Petromyzontiformes</taxon>
        <taxon>Petromyzontidae</taxon>
        <taxon>Petromyzon</taxon>
    </lineage>
</organism>
<dbReference type="HOGENOM" id="CLU_047573_0_0_1"/>
<proteinExistence type="predicted"/>
<dbReference type="AlphaFoldDB" id="S4RVX1"/>
<protein>
    <submittedName>
        <fullName evidence="1">C9orf72-SMCR8 complex subunit</fullName>
    </submittedName>
</protein>
<dbReference type="GO" id="GO:0005776">
    <property type="term" value="C:autophagosome"/>
    <property type="evidence" value="ECO:0007669"/>
    <property type="project" value="TreeGrafter"/>
</dbReference>
<dbReference type="PROSITE" id="PS51835">
    <property type="entry name" value="DENN_C9ORF72"/>
    <property type="match status" value="1"/>
</dbReference>
<dbReference type="GO" id="GO:0006914">
    <property type="term" value="P:autophagy"/>
    <property type="evidence" value="ECO:0007669"/>
    <property type="project" value="TreeGrafter"/>
</dbReference>
<dbReference type="Ensembl" id="ENSPMAT00000009401.1">
    <property type="protein sequence ID" value="ENSPMAP00000009361.1"/>
    <property type="gene ID" value="ENSPMAG00000008497.1"/>
</dbReference>
<dbReference type="PANTHER" id="PTHR31855:SF2">
    <property type="entry name" value="GUANINE NUCLEOTIDE EXCHANGE FACTOR C9ORF72"/>
    <property type="match status" value="1"/>
</dbReference>
<accession>S4RVX1</accession>
<dbReference type="Pfam" id="PF15019">
    <property type="entry name" value="C9orf72-like"/>
    <property type="match status" value="1"/>
</dbReference>
<dbReference type="STRING" id="7757.ENSPMAP00000009361"/>
<sequence length="474" mass="52889">DMCAPHSPTLVPIMLDVGSADPLQAATLAYWDNILGPRVHNLWLVGDPASERDVMRESEFCLLSTHTLNGEVLRSAPDGAADVKLYELAERGACVSSLVFDAPRWRGRQQQGVLALALVLRLAPRPLCVRAHTLAAARLAHATRVLRVLMYKSRLCIVARPVILNATLMFVQDSDNIVQFLTGELTSIAKLFVSLNSHGVPDSISLKDTYFEDNPEEEKRNILSSVVRSHLQTCGCSIVIGSDPREVNKMVKTLCLFLSPAERRCSRLADPEAKDKYEYGLVVQGLLKDKDGILTLPFRSVVLAPMPSSLVDVDRPYSVFQTPPKHVHVFRQHKLLRSELVRYWSDPTQLCAPSPIQDINYFQEVPAPDTLVSTFINEVFMVDVGERLQFLARFVLLLQRKALALLFHIEDETQQGKKPLQSLGKVKKELDLTDKGDLSVVMATAEQMRPGVHSFLFGRQVESTLLEQDTLASF</sequence>
<evidence type="ECO:0000313" key="1">
    <source>
        <dbReference type="Ensembl" id="ENSPMAP00000009361.1"/>
    </source>
</evidence>
<name>S4RVX1_PETMA</name>
<dbReference type="GO" id="GO:0006897">
    <property type="term" value="P:endocytosis"/>
    <property type="evidence" value="ECO:0007669"/>
    <property type="project" value="TreeGrafter"/>
</dbReference>
<reference evidence="1" key="2">
    <citation type="submission" date="2025-09" db="UniProtKB">
        <authorList>
            <consortium name="Ensembl"/>
        </authorList>
    </citation>
    <scope>IDENTIFICATION</scope>
</reference>
<dbReference type="GeneTree" id="ENSGT00390000005644"/>
<dbReference type="PANTHER" id="PTHR31855">
    <property type="entry name" value="GUANINE NUCLEOTIDE EXCHANGE C9ORF72"/>
    <property type="match status" value="1"/>
</dbReference>
<dbReference type="GO" id="GO:0005085">
    <property type="term" value="F:guanyl-nucleotide exchange factor activity"/>
    <property type="evidence" value="ECO:0007669"/>
    <property type="project" value="InterPro"/>
</dbReference>
<dbReference type="InterPro" id="IPR027819">
    <property type="entry name" value="C9orf72"/>
</dbReference>